<comment type="caution">
    <text evidence="2">The sequence shown here is derived from an EMBL/GenBank/DDBJ whole genome shotgun (WGS) entry which is preliminary data.</text>
</comment>
<proteinExistence type="predicted"/>
<accession>A0AAD5ZU68</accession>
<reference evidence="2 3" key="1">
    <citation type="journal article" date="2022" name="Cell">
        <title>Repeat-based holocentromeres influence genome architecture and karyotype evolution.</title>
        <authorList>
            <person name="Hofstatter P.G."/>
            <person name="Thangavel G."/>
            <person name="Lux T."/>
            <person name="Neumann P."/>
            <person name="Vondrak T."/>
            <person name="Novak P."/>
            <person name="Zhang M."/>
            <person name="Costa L."/>
            <person name="Castellani M."/>
            <person name="Scott A."/>
            <person name="Toegelov H."/>
            <person name="Fuchs J."/>
            <person name="Mata-Sucre Y."/>
            <person name="Dias Y."/>
            <person name="Vanzela A.L.L."/>
            <person name="Huettel B."/>
            <person name="Almeida C.C.S."/>
            <person name="Simkova H."/>
            <person name="Souza G."/>
            <person name="Pedrosa-Harand A."/>
            <person name="Macas J."/>
            <person name="Mayer K.F.X."/>
            <person name="Houben A."/>
            <person name="Marques A."/>
        </authorList>
    </citation>
    <scope>NUCLEOTIDE SEQUENCE [LARGE SCALE GENOMIC DNA]</scope>
    <source>
        <strain evidence="2">RhyTen1mFocal</strain>
    </source>
</reference>
<organism evidence="2 3">
    <name type="scientific">Rhynchospora tenuis</name>
    <dbReference type="NCBI Taxonomy" id="198213"/>
    <lineage>
        <taxon>Eukaryota</taxon>
        <taxon>Viridiplantae</taxon>
        <taxon>Streptophyta</taxon>
        <taxon>Embryophyta</taxon>
        <taxon>Tracheophyta</taxon>
        <taxon>Spermatophyta</taxon>
        <taxon>Magnoliopsida</taxon>
        <taxon>Liliopsida</taxon>
        <taxon>Poales</taxon>
        <taxon>Cyperaceae</taxon>
        <taxon>Cyperoideae</taxon>
        <taxon>Rhynchosporeae</taxon>
        <taxon>Rhynchospora</taxon>
    </lineage>
</organism>
<feature type="region of interest" description="Disordered" evidence="1">
    <location>
        <begin position="28"/>
        <end position="47"/>
    </location>
</feature>
<dbReference type="EMBL" id="JAMRDG010000001">
    <property type="protein sequence ID" value="KAJ3704002.1"/>
    <property type="molecule type" value="Genomic_DNA"/>
</dbReference>
<dbReference type="InterPro" id="IPR006502">
    <property type="entry name" value="PDDEXK-like"/>
</dbReference>
<evidence type="ECO:0000313" key="2">
    <source>
        <dbReference type="EMBL" id="KAJ3704002.1"/>
    </source>
</evidence>
<dbReference type="NCBIfam" id="TIGR01615">
    <property type="entry name" value="A_thal_3542"/>
    <property type="match status" value="1"/>
</dbReference>
<protein>
    <submittedName>
        <fullName evidence="2">Uncharacterized protein</fullName>
    </submittedName>
</protein>
<sequence>MGKAIEEMEMSLSVMVLDFFEELERGGEKERSNGWESADEDEGSVGDAMKDKDFWETQSRLLHEALEKYSATENRIRMKTEEAMRKFKSSNSTCTCSNRMSAIEYCRNCMLSQITKLLRQAGYNSAFCKSKWRRSPEIPSGEHSYIDVMVEFKNCNKKPIRFVIELNFRAEFEMARASNEYRKLVNTLPELLVAKSEKLRNVIKVMCESAKKCMKENKMHMAPWRKHEYMQSKWMVTSERLVPEISVPAPAMKAVPDPEMRSKLRRESLLTSDLHSMAIEVA</sequence>
<evidence type="ECO:0000256" key="1">
    <source>
        <dbReference type="SAM" id="MobiDB-lite"/>
    </source>
</evidence>
<gene>
    <name evidence="2" type="ORF">LUZ61_007707</name>
</gene>
<dbReference type="AlphaFoldDB" id="A0AAD5ZU68"/>
<dbReference type="PANTHER" id="PTHR31579">
    <property type="entry name" value="OS03G0796600 PROTEIN"/>
    <property type="match status" value="1"/>
</dbReference>
<dbReference type="Pfam" id="PF04720">
    <property type="entry name" value="PDDEXK_6"/>
    <property type="match status" value="1"/>
</dbReference>
<keyword evidence="3" id="KW-1185">Reference proteome</keyword>
<evidence type="ECO:0000313" key="3">
    <source>
        <dbReference type="Proteomes" id="UP001210211"/>
    </source>
</evidence>
<dbReference type="Proteomes" id="UP001210211">
    <property type="component" value="Unassembled WGS sequence"/>
</dbReference>
<dbReference type="PANTHER" id="PTHR31579:SF58">
    <property type="entry name" value="PLANT-SPECIFIC DOMAIN TIGR01615 FAMILY PROTEIN"/>
    <property type="match status" value="1"/>
</dbReference>
<name>A0AAD5ZU68_9POAL</name>